<organism evidence="12">
    <name type="scientific">Thrips palmi</name>
    <name type="common">Melon thrips</name>
    <dbReference type="NCBI Taxonomy" id="161013"/>
    <lineage>
        <taxon>Eukaryota</taxon>
        <taxon>Metazoa</taxon>
        <taxon>Ecdysozoa</taxon>
        <taxon>Arthropoda</taxon>
        <taxon>Hexapoda</taxon>
        <taxon>Insecta</taxon>
        <taxon>Pterygota</taxon>
        <taxon>Neoptera</taxon>
        <taxon>Paraneoptera</taxon>
        <taxon>Thysanoptera</taxon>
        <taxon>Terebrantia</taxon>
        <taxon>Thripoidea</taxon>
        <taxon>Thripidae</taxon>
        <taxon>Thrips</taxon>
    </lineage>
</organism>
<feature type="transmembrane region" description="Helical" evidence="8">
    <location>
        <begin position="551"/>
        <end position="569"/>
    </location>
</feature>
<comment type="subcellular location">
    <subcellularLocation>
        <location evidence="1">Membrane</location>
    </subcellularLocation>
</comment>
<dbReference type="Proteomes" id="UP000515158">
    <property type="component" value="Unplaced"/>
</dbReference>
<name>A0A6P8ZMC8_THRPL</name>
<protein>
    <submittedName>
        <fullName evidence="12">Ferric-chelate reductase 1 homolog</fullName>
    </submittedName>
</protein>
<feature type="compositionally biased region" description="Low complexity" evidence="7">
    <location>
        <begin position="201"/>
        <end position="221"/>
    </location>
</feature>
<accession>A0A6P8ZMC8</accession>
<evidence type="ECO:0000256" key="2">
    <source>
        <dbReference type="ARBA" id="ARBA00022448"/>
    </source>
</evidence>
<dbReference type="RefSeq" id="XP_034240379.1">
    <property type="nucleotide sequence ID" value="XM_034384488.1"/>
</dbReference>
<evidence type="ECO:0000259" key="10">
    <source>
        <dbReference type="PROSITE" id="PS50939"/>
    </source>
</evidence>
<dbReference type="AlphaFoldDB" id="A0A6P8ZMC8"/>
<dbReference type="SMART" id="SM00664">
    <property type="entry name" value="DoH"/>
    <property type="match status" value="2"/>
</dbReference>
<evidence type="ECO:0000256" key="8">
    <source>
        <dbReference type="SAM" id="Phobius"/>
    </source>
</evidence>
<feature type="transmembrane region" description="Helical" evidence="8">
    <location>
        <begin position="578"/>
        <end position="602"/>
    </location>
</feature>
<dbReference type="Gene3D" id="1.20.120.1770">
    <property type="match status" value="1"/>
</dbReference>
<keyword evidence="2" id="KW-0813">Transport</keyword>
<feature type="transmembrane region" description="Helical" evidence="8">
    <location>
        <begin position="458"/>
        <end position="478"/>
    </location>
</feature>
<evidence type="ECO:0000313" key="12">
    <source>
        <dbReference type="RefSeq" id="XP_034240379.1"/>
    </source>
</evidence>
<evidence type="ECO:0000256" key="9">
    <source>
        <dbReference type="SAM" id="SignalP"/>
    </source>
</evidence>
<dbReference type="OrthoDB" id="6372137at2759"/>
<feature type="chain" id="PRO_5028204555" evidence="9">
    <location>
        <begin position="22"/>
        <end position="606"/>
    </location>
</feature>
<proteinExistence type="predicted"/>
<sequence>MLRSLPVVALVAMVAVGVVAAKDDWDWDVLSAGCGSTKTCLGVPTGCEQGGGSDCRAIVAVEVVQGAFVFKMRASNATWVAVGLGRDANMFDTSVIECVDLPVGTINTYLSHTPADSRGCNRIEGDTAKMAVTLQSSRSIDGGLYCSVLRSNETVFDGQDIALDTTPYFLQLALGQQATDTSVRYHGRDNHAAAERAVKLSEPGPTTLPTTSPRPTTPSSTKNDWDWDVLADGCGTAKNCLGVPADCEQTANCKSIVTVQVVDKQFVFRMRATGANWVGVGLGLTDKMWDTSVIECVDLPVGTVNAYLSQTTPSAPRGCDRIVGSLQQSAVKLLNFKSMDGDLYCEVFRVNQTIVDGQNFNLETTPYFLQLAHGKTTSASGISYHATNRNAGGRAVRLAEAAYAGSASNWPMRLHGALMVVAWLFAATSGSLAARYFKAAWGKATICGKAMWFAWHRLLMVLTVVLHVIAVIAALIYLQGWSSSSGVHGILGGVTTALALLQGAGGLLRPSPDHKHRPVFNWLHRGQGFLTHTLAVITIFLAVPVASMPSYVYIILGVYVAFYVALHALHSLTEVQSYYFIVIVFGSAVFAITMLVLIVIGVKDSN</sequence>
<dbReference type="GO" id="GO:0016020">
    <property type="term" value="C:membrane"/>
    <property type="evidence" value="ECO:0007669"/>
    <property type="project" value="UniProtKB-SubCell"/>
</dbReference>
<evidence type="ECO:0000256" key="3">
    <source>
        <dbReference type="ARBA" id="ARBA00022692"/>
    </source>
</evidence>
<dbReference type="InterPro" id="IPR006593">
    <property type="entry name" value="Cyt_b561/ferric_Rdtase_TM"/>
</dbReference>
<dbReference type="GO" id="GO:1900449">
    <property type="term" value="P:regulation of glutamate receptor signaling pathway"/>
    <property type="evidence" value="ECO:0007669"/>
    <property type="project" value="InterPro"/>
</dbReference>
<dbReference type="PANTHER" id="PTHR46902">
    <property type="entry name" value="DOMON DOMAIN-CONTAINING PROTEIN FRRS1L"/>
    <property type="match status" value="1"/>
</dbReference>
<evidence type="ECO:0000256" key="7">
    <source>
        <dbReference type="SAM" id="MobiDB-lite"/>
    </source>
</evidence>
<feature type="domain" description="Cytochrome b561" evidence="10">
    <location>
        <begin position="379"/>
        <end position="576"/>
    </location>
</feature>
<evidence type="ECO:0000256" key="1">
    <source>
        <dbReference type="ARBA" id="ARBA00004370"/>
    </source>
</evidence>
<evidence type="ECO:0000256" key="4">
    <source>
        <dbReference type="ARBA" id="ARBA00022982"/>
    </source>
</evidence>
<dbReference type="SMART" id="SM00665">
    <property type="entry name" value="B561"/>
    <property type="match status" value="1"/>
</dbReference>
<reference evidence="12" key="1">
    <citation type="submission" date="2025-08" db="UniProtKB">
        <authorList>
            <consortium name="RefSeq"/>
        </authorList>
    </citation>
    <scope>IDENTIFICATION</scope>
    <source>
        <tissue evidence="12">Total insect</tissue>
    </source>
</reference>
<keyword evidence="6 8" id="KW-0472">Membrane</keyword>
<dbReference type="GeneID" id="117644840"/>
<keyword evidence="3 8" id="KW-0812">Transmembrane</keyword>
<dbReference type="CDD" id="cd08760">
    <property type="entry name" value="Cyt_b561_FRRS1_like"/>
    <property type="match status" value="1"/>
</dbReference>
<feature type="transmembrane region" description="Helical" evidence="8">
    <location>
        <begin position="529"/>
        <end position="545"/>
    </location>
</feature>
<keyword evidence="4" id="KW-0249">Electron transport</keyword>
<evidence type="ECO:0000256" key="6">
    <source>
        <dbReference type="ARBA" id="ARBA00023136"/>
    </source>
</evidence>
<dbReference type="Pfam" id="PF03188">
    <property type="entry name" value="Cytochrom_B561"/>
    <property type="match status" value="1"/>
</dbReference>
<dbReference type="Pfam" id="PF03351">
    <property type="entry name" value="DOMON"/>
    <property type="match status" value="2"/>
</dbReference>
<gene>
    <name evidence="12" type="primary">LOC117644840</name>
</gene>
<keyword evidence="5 8" id="KW-1133">Transmembrane helix</keyword>
<keyword evidence="9" id="KW-0732">Signal</keyword>
<dbReference type="KEGG" id="tpal:117644840"/>
<evidence type="ECO:0000313" key="11">
    <source>
        <dbReference type="Proteomes" id="UP000515158"/>
    </source>
</evidence>
<dbReference type="GO" id="GO:0099072">
    <property type="term" value="P:regulation of postsynaptic membrane neurotransmitter receptor levels"/>
    <property type="evidence" value="ECO:0007669"/>
    <property type="project" value="TreeGrafter"/>
</dbReference>
<feature type="region of interest" description="Disordered" evidence="7">
    <location>
        <begin position="192"/>
        <end position="223"/>
    </location>
</feature>
<evidence type="ECO:0000256" key="5">
    <source>
        <dbReference type="ARBA" id="ARBA00022989"/>
    </source>
</evidence>
<dbReference type="PROSITE" id="PS50939">
    <property type="entry name" value="CYTOCHROME_B561"/>
    <property type="match status" value="1"/>
</dbReference>
<feature type="transmembrane region" description="Helical" evidence="8">
    <location>
        <begin position="416"/>
        <end position="437"/>
    </location>
</feature>
<dbReference type="InParanoid" id="A0A6P8ZMC8"/>
<feature type="signal peptide" evidence="9">
    <location>
        <begin position="1"/>
        <end position="21"/>
    </location>
</feature>
<dbReference type="InterPro" id="IPR005018">
    <property type="entry name" value="DOMON_domain"/>
</dbReference>
<feature type="transmembrane region" description="Helical" evidence="8">
    <location>
        <begin position="490"/>
        <end position="508"/>
    </location>
</feature>
<dbReference type="PANTHER" id="PTHR46902:SF1">
    <property type="entry name" value="DOMON DOMAIN-CONTAINING PROTEIN FRRS1L"/>
    <property type="match status" value="1"/>
</dbReference>
<keyword evidence="11" id="KW-1185">Reference proteome</keyword>
<dbReference type="InterPro" id="IPR042789">
    <property type="entry name" value="FRRS1L"/>
</dbReference>